<dbReference type="EMBL" id="LLXJ01005972">
    <property type="protein sequence ID" value="PKB94497.1"/>
    <property type="molecule type" value="Genomic_DNA"/>
</dbReference>
<proteinExistence type="predicted"/>
<organism evidence="2 3">
    <name type="scientific">Rhizophagus irregularis</name>
    <dbReference type="NCBI Taxonomy" id="588596"/>
    <lineage>
        <taxon>Eukaryota</taxon>
        <taxon>Fungi</taxon>
        <taxon>Fungi incertae sedis</taxon>
        <taxon>Mucoromycota</taxon>
        <taxon>Glomeromycotina</taxon>
        <taxon>Glomeromycetes</taxon>
        <taxon>Glomerales</taxon>
        <taxon>Glomeraceae</taxon>
        <taxon>Rhizophagus</taxon>
    </lineage>
</organism>
<dbReference type="Proteomes" id="UP000232722">
    <property type="component" value="Unassembled WGS sequence"/>
</dbReference>
<dbReference type="AlphaFoldDB" id="A0A2N0NIU0"/>
<reference evidence="2 3" key="1">
    <citation type="submission" date="2016-04" db="EMBL/GenBank/DDBJ databases">
        <title>Genome analyses suggest a sexual origin of heterokaryosis in a supposedly ancient asexual fungus.</title>
        <authorList>
            <person name="Ropars J."/>
            <person name="Sedzielewska K."/>
            <person name="Noel J."/>
            <person name="Charron P."/>
            <person name="Farinelli L."/>
            <person name="Marton T."/>
            <person name="Kruger M."/>
            <person name="Pelin A."/>
            <person name="Brachmann A."/>
            <person name="Corradi N."/>
        </authorList>
    </citation>
    <scope>NUCLEOTIDE SEQUENCE [LARGE SCALE GENOMIC DNA]</scope>
    <source>
        <strain evidence="2 3">A5</strain>
    </source>
</reference>
<evidence type="ECO:0000313" key="1">
    <source>
        <dbReference type="EMBL" id="PKB92701.1"/>
    </source>
</evidence>
<evidence type="ECO:0000313" key="2">
    <source>
        <dbReference type="EMBL" id="PKB94497.1"/>
    </source>
</evidence>
<evidence type="ECO:0000313" key="3">
    <source>
        <dbReference type="Proteomes" id="UP000232722"/>
    </source>
</evidence>
<comment type="caution">
    <text evidence="2">The sequence shown here is derived from an EMBL/GenBank/DDBJ whole genome shotgun (WGS) entry which is preliminary data.</text>
</comment>
<feature type="non-terminal residue" evidence="2">
    <location>
        <position position="138"/>
    </location>
</feature>
<gene>
    <name evidence="2" type="ORF">RhiirA5_507588</name>
    <name evidence="1" type="ORF">RhiirA5_508203</name>
</gene>
<dbReference type="VEuPathDB" id="FungiDB:RhiirFUN_015556"/>
<dbReference type="InterPro" id="IPR008979">
    <property type="entry name" value="Galactose-bd-like_sf"/>
</dbReference>
<protein>
    <submittedName>
        <fullName evidence="2">Uncharacterized protein</fullName>
    </submittedName>
</protein>
<sequence length="138" mass="16354">MNLNQFKETICPSSQDEEIAISIIKDSSSELFVENSFTYGLFNDKYPLHLIRLNDVSENFSIFKNRISYNTTNDSYYENGITKNKYLEFWDKGALEYDNIIYVPAYGHNRVFLSSFNSNKLGYIIWKFDYNDPYKQQQ</sequence>
<dbReference type="InterPro" id="IPR038680">
    <property type="entry name" value="PAW_sf"/>
</dbReference>
<dbReference type="SUPFAM" id="SSF49785">
    <property type="entry name" value="Galactose-binding domain-like"/>
    <property type="match status" value="1"/>
</dbReference>
<name>A0A2N0NIU0_9GLOM</name>
<dbReference type="VEuPathDB" id="FungiDB:FUN_013662"/>
<dbReference type="Gene3D" id="2.60.120.1020">
    <property type="entry name" value="Peptide N glycanase, PAW domain"/>
    <property type="match status" value="1"/>
</dbReference>
<dbReference type="VEuPathDB" id="FungiDB:RhiirA1_457257"/>
<dbReference type="EMBL" id="LLXJ01010165">
    <property type="protein sequence ID" value="PKB92701.1"/>
    <property type="molecule type" value="Genomic_DNA"/>
</dbReference>
<reference evidence="2 3" key="2">
    <citation type="submission" date="2017-09" db="EMBL/GenBank/DDBJ databases">
        <title>Extensive intraspecific genome diversity in a model arbuscular mycorrhizal fungus.</title>
        <authorList>
            <person name="Chen E.C."/>
            <person name="Morin E."/>
            <person name="Beaudet D."/>
            <person name="Noel J."/>
            <person name="Ndikumana S."/>
            <person name="Charron P."/>
            <person name="St-Onge C."/>
            <person name="Giorgi J."/>
            <person name="Grigoriev I.V."/>
            <person name="Roux C."/>
            <person name="Martin F.M."/>
            <person name="Corradi N."/>
        </authorList>
    </citation>
    <scope>NUCLEOTIDE SEQUENCE [LARGE SCALE GENOMIC DNA]</scope>
    <source>
        <strain evidence="2 3">A5</strain>
    </source>
</reference>
<accession>A0A2N0NIU0</accession>